<dbReference type="GO" id="GO:0005524">
    <property type="term" value="F:ATP binding"/>
    <property type="evidence" value="ECO:0007669"/>
    <property type="project" value="UniProtKB-UniRule"/>
</dbReference>
<dbReference type="SUPFAM" id="SSF56059">
    <property type="entry name" value="Glutathione synthetase ATP-binding domain-like"/>
    <property type="match status" value="1"/>
</dbReference>
<dbReference type="EMBL" id="AP023367">
    <property type="protein sequence ID" value="BCJ93730.1"/>
    <property type="molecule type" value="Genomic_DNA"/>
</dbReference>
<dbReference type="Proteomes" id="UP000515561">
    <property type="component" value="Chromosome"/>
</dbReference>
<dbReference type="PROSITE" id="PS50975">
    <property type="entry name" value="ATP_GRASP"/>
    <property type="match status" value="1"/>
</dbReference>
<keyword evidence="2" id="KW-1185">Reference proteome</keyword>
<name>A0A6S6R327_9FIRM</name>
<accession>A0A6S6R327</accession>
<gene>
    <name evidence="1" type="ORF">acsn021_12990</name>
</gene>
<keyword evidence="1" id="KW-0808">Transferase</keyword>
<reference evidence="1 2" key="1">
    <citation type="journal article" date="2016" name="Int. J. Syst. Evol. Microbiol.">
        <title>Descriptions of Anaerotaenia torta gen. nov., sp. nov. and Anaerocolumna cellulosilytica gen. nov., sp. nov. isolated from a methanogenic reactor of cattle waste.</title>
        <authorList>
            <person name="Uek A."/>
            <person name="Ohtaki Y."/>
            <person name="Kaku N."/>
            <person name="Ueki K."/>
        </authorList>
    </citation>
    <scope>NUCLEOTIDE SEQUENCE [LARGE SCALE GENOMIC DNA]</scope>
    <source>
        <strain evidence="1 2">SN021</strain>
    </source>
</reference>
<dbReference type="InterPro" id="IPR011761">
    <property type="entry name" value="ATP-grasp"/>
</dbReference>
<evidence type="ECO:0000313" key="2">
    <source>
        <dbReference type="Proteomes" id="UP000515561"/>
    </source>
</evidence>
<dbReference type="GO" id="GO:0046872">
    <property type="term" value="F:metal ion binding"/>
    <property type="evidence" value="ECO:0007669"/>
    <property type="project" value="InterPro"/>
</dbReference>
<dbReference type="AlphaFoldDB" id="A0A6S6R327"/>
<dbReference type="RefSeq" id="WP_184092879.1">
    <property type="nucleotide sequence ID" value="NZ_AP023367.1"/>
</dbReference>
<proteinExistence type="predicted"/>
<evidence type="ECO:0000313" key="1">
    <source>
        <dbReference type="EMBL" id="BCJ93730.1"/>
    </source>
</evidence>
<dbReference type="GO" id="GO:0016740">
    <property type="term" value="F:transferase activity"/>
    <property type="evidence" value="ECO:0007669"/>
    <property type="project" value="UniProtKB-KW"/>
</dbReference>
<protein>
    <submittedName>
        <fullName evidence="1">Phosphoribosylglycinamide formyltransferase 2</fullName>
    </submittedName>
</protein>
<dbReference type="KEGG" id="acel:acsn021_12990"/>
<organism evidence="1 2">
    <name type="scientific">Anaerocolumna cellulosilytica</name>
    <dbReference type="NCBI Taxonomy" id="433286"/>
    <lineage>
        <taxon>Bacteria</taxon>
        <taxon>Bacillati</taxon>
        <taxon>Bacillota</taxon>
        <taxon>Clostridia</taxon>
        <taxon>Lachnospirales</taxon>
        <taxon>Lachnospiraceae</taxon>
        <taxon>Anaerocolumna</taxon>
    </lineage>
</organism>
<sequence length="448" mass="50743">MRQEAFVVAGNFDAETLWRDEELCQLPFIPDKASILITSALDELLFLLCKQGDVLLTNKAFDESLLNYVHQLGFSFYCNREDLAKDSNSRGQSDVLKNLLEYTGEIKGVPHEGLLDKTFQTFAVTKHSKAWCKKEGINYNYPELPVIKTVNSKRYSYELRKSFDIDIGSRLAESTEELIAFGTAMLKEGNPVILKDMFGVSGKGNLLVNGEGILNRLVKYIKKQEEKGMKVEFLLEPFLQKEIDFTCIAFIEQDGTFRVLDIQYMQASGFAYSGTCELTKELKEKIFASNYIPIVERACKELYKAGYHGDVCIDSMLLPGGEFVPIVEINARKSMTYMKYCLDAYLRQFHQRAKFTYAPFHAPYGYTVENLLIMLEGEKLLYKPENGAGIMPLSANTLCLKKEMAEDKGKNLKSKGRLYYGIIGETMAEIEGISSKVNLLLAKYANNL</sequence>